<dbReference type="AlphaFoldDB" id="G9Y1H5"/>
<proteinExistence type="predicted"/>
<evidence type="ECO:0000313" key="1">
    <source>
        <dbReference type="EMBL" id="EHM47942.1"/>
    </source>
</evidence>
<dbReference type="Proteomes" id="UP000005959">
    <property type="component" value="Unassembled WGS sequence"/>
</dbReference>
<comment type="caution">
    <text evidence="1">The sequence shown here is derived from an EMBL/GenBank/DDBJ whole genome shotgun (WGS) entry which is preliminary data.</text>
</comment>
<dbReference type="EMBL" id="AGCI01000008">
    <property type="protein sequence ID" value="EHM47942.1"/>
    <property type="molecule type" value="Genomic_DNA"/>
</dbReference>
<gene>
    <name evidence="1" type="ORF">HMPREF0454_00403</name>
</gene>
<accession>G9Y1H5</accession>
<organism evidence="1 2">
    <name type="scientific">Hafnia alvei ATCC 51873</name>
    <dbReference type="NCBI Taxonomy" id="1002364"/>
    <lineage>
        <taxon>Bacteria</taxon>
        <taxon>Pseudomonadati</taxon>
        <taxon>Pseudomonadota</taxon>
        <taxon>Gammaproteobacteria</taxon>
        <taxon>Enterobacterales</taxon>
        <taxon>Hafniaceae</taxon>
        <taxon>Hafnia</taxon>
    </lineage>
</organism>
<feature type="non-terminal residue" evidence="1">
    <location>
        <position position="47"/>
    </location>
</feature>
<name>G9Y1H5_HAFAL</name>
<protein>
    <submittedName>
        <fullName evidence="1">Uncharacterized protein</fullName>
    </submittedName>
</protein>
<sequence>MRARCAGALNSRAFIRDAISATVWNVSILWDSGNYGIAVKYFVRQSA</sequence>
<evidence type="ECO:0000313" key="2">
    <source>
        <dbReference type="Proteomes" id="UP000005959"/>
    </source>
</evidence>
<reference evidence="1 2" key="1">
    <citation type="submission" date="2011-08" db="EMBL/GenBank/DDBJ databases">
        <authorList>
            <person name="Weinstock G."/>
            <person name="Sodergren E."/>
            <person name="Clifton S."/>
            <person name="Fulton L."/>
            <person name="Fulton B."/>
            <person name="Courtney L."/>
            <person name="Fronick C."/>
            <person name="Harrison M."/>
            <person name="Strong C."/>
            <person name="Farmer C."/>
            <person name="Delahaunty K."/>
            <person name="Markovic C."/>
            <person name="Hall O."/>
            <person name="Minx P."/>
            <person name="Tomlinson C."/>
            <person name="Mitreva M."/>
            <person name="Hou S."/>
            <person name="Chen J."/>
            <person name="Wollam A."/>
            <person name="Pepin K.H."/>
            <person name="Johnson M."/>
            <person name="Bhonagiri V."/>
            <person name="Zhang X."/>
            <person name="Suruliraj S."/>
            <person name="Warren W."/>
            <person name="Chinwalla A."/>
            <person name="Mardis E.R."/>
            <person name="Wilson R.K."/>
        </authorList>
    </citation>
    <scope>NUCLEOTIDE SEQUENCE [LARGE SCALE GENOMIC DNA]</scope>
    <source>
        <strain evidence="1 2">ATCC 51873</strain>
    </source>
</reference>
<dbReference type="HOGENOM" id="CLU_3177090_0_0_6"/>